<dbReference type="SMART" id="SM01130">
    <property type="entry name" value="DHDPS"/>
    <property type="match status" value="1"/>
</dbReference>
<dbReference type="PANTHER" id="PTHR12128">
    <property type="entry name" value="DIHYDRODIPICOLINATE SYNTHASE"/>
    <property type="match status" value="1"/>
</dbReference>
<evidence type="ECO:0000256" key="4">
    <source>
        <dbReference type="PIRSR" id="PIRSR001365-1"/>
    </source>
</evidence>
<evidence type="ECO:0000256" key="1">
    <source>
        <dbReference type="ARBA" id="ARBA00007592"/>
    </source>
</evidence>
<keyword evidence="2 3" id="KW-0456">Lyase</keyword>
<dbReference type="AlphaFoldDB" id="A0A2Z4AB59"/>
<organism evidence="5 6">
    <name type="scientific">Candidatus Moanibacter tarae</name>
    <dbReference type="NCBI Taxonomy" id="2200854"/>
    <lineage>
        <taxon>Bacteria</taxon>
        <taxon>Pseudomonadati</taxon>
        <taxon>Verrucomicrobiota</taxon>
        <taxon>Opitutia</taxon>
        <taxon>Puniceicoccales</taxon>
        <taxon>Puniceicoccales incertae sedis</taxon>
        <taxon>Candidatus Moanibacter</taxon>
    </lineage>
</organism>
<reference evidence="5 6" key="1">
    <citation type="submission" date="2018-06" db="EMBL/GenBank/DDBJ databases">
        <title>Draft Genome Sequence of a Novel Marine Bacterium Related to the Verrucomicrobia.</title>
        <authorList>
            <person name="Vosseberg J."/>
            <person name="Martijn J."/>
            <person name="Ettema T.J.G."/>
        </authorList>
    </citation>
    <scope>NUCLEOTIDE SEQUENCE [LARGE SCALE GENOMIC DNA]</scope>
    <source>
        <strain evidence="5">TARA_B100001123</strain>
    </source>
</reference>
<evidence type="ECO:0000256" key="3">
    <source>
        <dbReference type="PIRNR" id="PIRNR001365"/>
    </source>
</evidence>
<dbReference type="SUPFAM" id="SSF51569">
    <property type="entry name" value="Aldolase"/>
    <property type="match status" value="1"/>
</dbReference>
<accession>A0A2Z4AB59</accession>
<feature type="active site" description="Schiff-base intermediate with substrate" evidence="4">
    <location>
        <position position="175"/>
    </location>
</feature>
<gene>
    <name evidence="5" type="primary">dapA_2</name>
    <name evidence="5" type="ORF">DF168_00311</name>
</gene>
<evidence type="ECO:0000313" key="5">
    <source>
        <dbReference type="EMBL" id="AWT59133.1"/>
    </source>
</evidence>
<feature type="active site" description="Proton donor/acceptor" evidence="4">
    <location>
        <position position="147"/>
    </location>
</feature>
<dbReference type="PIRSF" id="PIRSF001365">
    <property type="entry name" value="DHDPS"/>
    <property type="match status" value="1"/>
</dbReference>
<dbReference type="InterPro" id="IPR002220">
    <property type="entry name" value="DapA-like"/>
</dbReference>
<dbReference type="PANTHER" id="PTHR12128:SF66">
    <property type="entry name" value="4-HYDROXY-2-OXOGLUTARATE ALDOLASE, MITOCHONDRIAL"/>
    <property type="match status" value="1"/>
</dbReference>
<proteinExistence type="inferred from homology"/>
<dbReference type="CDD" id="cd00408">
    <property type="entry name" value="DHDPS-like"/>
    <property type="match status" value="1"/>
</dbReference>
<comment type="similarity">
    <text evidence="1 3">Belongs to the DapA family.</text>
</comment>
<dbReference type="EC" id="4.3.3.7" evidence="5"/>
<evidence type="ECO:0000313" key="6">
    <source>
        <dbReference type="Proteomes" id="UP000247465"/>
    </source>
</evidence>
<dbReference type="GO" id="GO:0008840">
    <property type="term" value="F:4-hydroxy-tetrahydrodipicolinate synthase activity"/>
    <property type="evidence" value="ECO:0007669"/>
    <property type="project" value="UniProtKB-EC"/>
</dbReference>
<dbReference type="KEGG" id="mtar:DF168_00311"/>
<sequence>MPTVSEELRKLIVGPIATIPTAFNDSYEIDYGLMAAATELWIEAGLVNGRSALKVAASIGEGQCLREAELPRLLQTVVKAARGRVPILGAIHHKDTIRTIEDAKCAADLGALAVQISPPIFNLPNQDDLLRYYGTISEKIQIGIVVYNTHWLKHGAIFPSTLARMVDFEHVVAIKWSAPNGIDYSDVFALANRFNILDNDNVPIRCHMLGGHGYLIDGIESYPPYYLQLWDLMTQGKYEEATGEWNRFIRPFDPFFEKVVGRSGSDAKVAKGMSKIMGFDLGPPRPPSVAMNEEELAQLCAIMINWGWPVSYPLESV</sequence>
<dbReference type="Pfam" id="PF00701">
    <property type="entry name" value="DHDPS"/>
    <property type="match status" value="1"/>
</dbReference>
<dbReference type="Gene3D" id="3.20.20.70">
    <property type="entry name" value="Aldolase class I"/>
    <property type="match status" value="1"/>
</dbReference>
<evidence type="ECO:0000256" key="2">
    <source>
        <dbReference type="ARBA" id="ARBA00023239"/>
    </source>
</evidence>
<dbReference type="InterPro" id="IPR013785">
    <property type="entry name" value="Aldolase_TIM"/>
</dbReference>
<dbReference type="Proteomes" id="UP000247465">
    <property type="component" value="Chromosome"/>
</dbReference>
<name>A0A2Z4AB59_9BACT</name>
<protein>
    <submittedName>
        <fullName evidence="5">4-hydroxy-tetrahydrodipicolinate synthase</fullName>
        <ecNumber evidence="5">4.3.3.7</ecNumber>
    </submittedName>
</protein>
<dbReference type="EMBL" id="CP029803">
    <property type="protein sequence ID" value="AWT59133.1"/>
    <property type="molecule type" value="Genomic_DNA"/>
</dbReference>